<keyword evidence="3" id="KW-1185">Reference proteome</keyword>
<dbReference type="STRING" id="1182542.W9YHZ4"/>
<feature type="compositionally biased region" description="Basic and acidic residues" evidence="1">
    <location>
        <begin position="7"/>
        <end position="30"/>
    </location>
</feature>
<feature type="compositionally biased region" description="Polar residues" evidence="1">
    <location>
        <begin position="331"/>
        <end position="348"/>
    </location>
</feature>
<feature type="region of interest" description="Disordered" evidence="1">
    <location>
        <begin position="1"/>
        <end position="92"/>
    </location>
</feature>
<dbReference type="GeneID" id="19164868"/>
<feature type="region of interest" description="Disordered" evidence="1">
    <location>
        <begin position="1027"/>
        <end position="1097"/>
    </location>
</feature>
<feature type="compositionally biased region" description="Polar residues" evidence="1">
    <location>
        <begin position="586"/>
        <end position="599"/>
    </location>
</feature>
<feature type="compositionally biased region" description="Basic and acidic residues" evidence="1">
    <location>
        <begin position="1074"/>
        <end position="1090"/>
    </location>
</feature>
<feature type="region of interest" description="Disordered" evidence="1">
    <location>
        <begin position="326"/>
        <end position="350"/>
    </location>
</feature>
<protein>
    <recommendedName>
        <fullName evidence="4">C2H2-type domain-containing protein</fullName>
    </recommendedName>
</protein>
<name>W9YHZ4_9EURO</name>
<feature type="region of interest" description="Disordered" evidence="1">
    <location>
        <begin position="556"/>
        <end position="629"/>
    </location>
</feature>
<dbReference type="PANTHER" id="PTHR38166:SF1">
    <property type="entry name" value="C2H2-TYPE DOMAIN-CONTAINING PROTEIN"/>
    <property type="match status" value="1"/>
</dbReference>
<gene>
    <name evidence="2" type="ORF">A1O3_00728</name>
</gene>
<dbReference type="AlphaFoldDB" id="W9YHZ4"/>
<dbReference type="Proteomes" id="UP000019478">
    <property type="component" value="Unassembled WGS sequence"/>
</dbReference>
<dbReference type="PANTHER" id="PTHR38166">
    <property type="entry name" value="C2H2-TYPE DOMAIN-CONTAINING PROTEIN-RELATED"/>
    <property type="match status" value="1"/>
</dbReference>
<dbReference type="EMBL" id="AMGY01000001">
    <property type="protein sequence ID" value="EXJ92178.1"/>
    <property type="molecule type" value="Genomic_DNA"/>
</dbReference>
<comment type="caution">
    <text evidence="2">The sequence shown here is derived from an EMBL/GenBank/DDBJ whole genome shotgun (WGS) entry which is preliminary data.</text>
</comment>
<organism evidence="2 3">
    <name type="scientific">Capronia epimyces CBS 606.96</name>
    <dbReference type="NCBI Taxonomy" id="1182542"/>
    <lineage>
        <taxon>Eukaryota</taxon>
        <taxon>Fungi</taxon>
        <taxon>Dikarya</taxon>
        <taxon>Ascomycota</taxon>
        <taxon>Pezizomycotina</taxon>
        <taxon>Eurotiomycetes</taxon>
        <taxon>Chaetothyriomycetidae</taxon>
        <taxon>Chaetothyriales</taxon>
        <taxon>Herpotrichiellaceae</taxon>
        <taxon>Capronia</taxon>
    </lineage>
</organism>
<evidence type="ECO:0000256" key="1">
    <source>
        <dbReference type="SAM" id="MobiDB-lite"/>
    </source>
</evidence>
<feature type="compositionally biased region" description="Polar residues" evidence="1">
    <location>
        <begin position="1027"/>
        <end position="1045"/>
    </location>
</feature>
<feature type="compositionally biased region" description="Polar residues" evidence="1">
    <location>
        <begin position="33"/>
        <end position="47"/>
    </location>
</feature>
<dbReference type="OrthoDB" id="3521097at2759"/>
<feature type="compositionally biased region" description="Polar residues" evidence="1">
    <location>
        <begin position="75"/>
        <end position="92"/>
    </location>
</feature>
<evidence type="ECO:0000313" key="3">
    <source>
        <dbReference type="Proteomes" id="UP000019478"/>
    </source>
</evidence>
<dbReference type="HOGENOM" id="CLU_279132_0_0_1"/>
<dbReference type="eggNOG" id="ENOG502SX5K">
    <property type="taxonomic scope" value="Eukaryota"/>
</dbReference>
<evidence type="ECO:0000313" key="2">
    <source>
        <dbReference type="EMBL" id="EXJ92178.1"/>
    </source>
</evidence>
<dbReference type="RefSeq" id="XP_007729068.1">
    <property type="nucleotide sequence ID" value="XM_007730878.1"/>
</dbReference>
<feature type="region of interest" description="Disordered" evidence="1">
    <location>
        <begin position="162"/>
        <end position="183"/>
    </location>
</feature>
<reference evidence="2 3" key="1">
    <citation type="submission" date="2013-03" db="EMBL/GenBank/DDBJ databases">
        <title>The Genome Sequence of Capronia epimyces CBS 606.96.</title>
        <authorList>
            <consortium name="The Broad Institute Genomics Platform"/>
            <person name="Cuomo C."/>
            <person name="de Hoog S."/>
            <person name="Gorbushina A."/>
            <person name="Walker B."/>
            <person name="Young S.K."/>
            <person name="Zeng Q."/>
            <person name="Gargeya S."/>
            <person name="Fitzgerald M."/>
            <person name="Haas B."/>
            <person name="Abouelleil A."/>
            <person name="Allen A.W."/>
            <person name="Alvarado L."/>
            <person name="Arachchi H.M."/>
            <person name="Berlin A.M."/>
            <person name="Chapman S.B."/>
            <person name="Gainer-Dewar J."/>
            <person name="Goldberg J."/>
            <person name="Griggs A."/>
            <person name="Gujja S."/>
            <person name="Hansen M."/>
            <person name="Howarth C."/>
            <person name="Imamovic A."/>
            <person name="Ireland A."/>
            <person name="Larimer J."/>
            <person name="McCowan C."/>
            <person name="Murphy C."/>
            <person name="Pearson M."/>
            <person name="Poon T.W."/>
            <person name="Priest M."/>
            <person name="Roberts A."/>
            <person name="Saif S."/>
            <person name="Shea T."/>
            <person name="Sisk P."/>
            <person name="Sykes S."/>
            <person name="Wortman J."/>
            <person name="Nusbaum C."/>
            <person name="Birren B."/>
        </authorList>
    </citation>
    <scope>NUCLEOTIDE SEQUENCE [LARGE SCALE GENOMIC DNA]</scope>
    <source>
        <strain evidence="2 3">CBS 606.96</strain>
    </source>
</reference>
<sequence length="1145" mass="127467">MTSLALRTRDQPDIRAKISIHDESPSDIRQRLQIANQTQRALRSQQLWHPPEPNDSALRLVPRKPRNVPYPYRAGQSNDNPTSDPQCQWDRSNSLNSLSTLHREAEAGALSLYRGSPISAISPPPVAPTVTDCQLQDPCPPRPQLRIETFSEQRKYQKALKRSLKKQQKEELRRQKDEEKSRRAAWAAEVTAARKKDAAARGETLPLRSRTTRAIASQVVKNLSLRRPLSKLSRRARSEKADPPTLDDFDSKEEIRDYLNWCPATPSTALSTALSPAASTAPSARLSADIAELPAELPQYTPFQNSTRTQHNEPVTRLNDVLPAKEKESGMPSNQPEVRQNKSQTSPRSMRCDSCQSPIRLHQVYYHCSICEDGDRILCSSCDQAGWSCRHEITEKIRNVSRVVSPEDHDLATLNRGRSRSEAQQYAAATAGLAMADFSKVHSRRTERPLQASKTIVNPGACPEISALKKSRHASVETDASTRTDHAKDNELWRRERDMILREKEIALRERETAIREQQASLREQEAVLAIKQQLCTLQSQAAMVQRVDEASTGIGSQFQDLPSDDHVKNHGTKRKAGGDRASMPLASNSVSSNPQTPLKRSPGGGGREPDDEDDEESAGTPKKIKQTLDPLRTTEKLFACPFAKYHKSRYSEQNRHEKQYRGCSSGYWPDISRLKQHLYRVHWRKIYCVRCYTKFDNQDLLQAHLRTESCLVVDCPYPEKFDEAQYNEIRRKRPANTPEQVWYTIYGILFPNQPQPESPYADNVDTSPQSALSPAAAECQDAMEALGERFESRLDQYLAAPGQDWLRSMETREFIRQQLRVSMTEVLGRLNPAGSFVTANPSAEASPHSAFPPDSARRNSISLTPVSSIPATPLNGNQQRVTESNSHFLLPGHHQYFSRPLPARPRQDGFSVEQALAVERVHQPPSQSFAVGESMTGVTVPALSNIDTQIDTYDDECNSWSHGDELDHTIFTDFNFGFDTSTSLPSAIDEVMPLPLQPSTVQPPALANGFTPVKLSSVVDMPSTPGATATSQLKPNHSATSSIDSGYGSLGDGSVPASSSNFSGAPKTKGIRPKRENVKGTEGQTRKEPSPVPEEDINFDALDISLQEFLGGTEMDEFADLTGESLSKYLDTKYPAASGTDQIL</sequence>
<proteinExistence type="predicted"/>
<accession>W9YHZ4</accession>
<feature type="compositionally biased region" description="Basic and acidic residues" evidence="1">
    <location>
        <begin position="167"/>
        <end position="182"/>
    </location>
</feature>
<evidence type="ECO:0008006" key="4">
    <source>
        <dbReference type="Google" id="ProtNLM"/>
    </source>
</evidence>